<evidence type="ECO:0000313" key="2">
    <source>
        <dbReference type="Proteomes" id="UP000237105"/>
    </source>
</evidence>
<keyword evidence="2" id="KW-1185">Reference proteome</keyword>
<dbReference type="AlphaFoldDB" id="A0A2P5B4U7"/>
<gene>
    <name evidence="1" type="ORF">PanWU01x14_270980</name>
</gene>
<sequence>MVKVLGHSLLSLDLSYFFRPQKLGSISISPNHLSFYVEAKYIETQPQRMLYQHYR</sequence>
<name>A0A2P5B4U7_PARAD</name>
<accession>A0A2P5B4U7</accession>
<reference evidence="2" key="1">
    <citation type="submission" date="2016-06" db="EMBL/GenBank/DDBJ databases">
        <title>Parallel loss of symbiosis genes in relatives of nitrogen-fixing non-legume Parasponia.</title>
        <authorList>
            <person name="Van Velzen R."/>
            <person name="Holmer R."/>
            <person name="Bu F."/>
            <person name="Rutten L."/>
            <person name="Van Zeijl A."/>
            <person name="Liu W."/>
            <person name="Santuari L."/>
            <person name="Cao Q."/>
            <person name="Sharma T."/>
            <person name="Shen D."/>
            <person name="Roswanjaya Y."/>
            <person name="Wardhani T."/>
            <person name="Kalhor M.S."/>
            <person name="Jansen J."/>
            <person name="Van den Hoogen J."/>
            <person name="Gungor B."/>
            <person name="Hartog M."/>
            <person name="Hontelez J."/>
            <person name="Verver J."/>
            <person name="Yang W.-C."/>
            <person name="Schijlen E."/>
            <person name="Repin R."/>
            <person name="Schilthuizen M."/>
            <person name="Schranz E."/>
            <person name="Heidstra R."/>
            <person name="Miyata K."/>
            <person name="Fedorova E."/>
            <person name="Kohlen W."/>
            <person name="Bisseling T."/>
            <person name="Smit S."/>
            <person name="Geurts R."/>
        </authorList>
    </citation>
    <scope>NUCLEOTIDE SEQUENCE [LARGE SCALE GENOMIC DNA]</scope>
    <source>
        <strain evidence="2">cv. WU1-14</strain>
    </source>
</reference>
<comment type="caution">
    <text evidence="1">The sequence shown here is derived from an EMBL/GenBank/DDBJ whole genome shotgun (WGS) entry which is preliminary data.</text>
</comment>
<dbReference type="EMBL" id="JXTB01000363">
    <property type="protein sequence ID" value="PON43799.1"/>
    <property type="molecule type" value="Genomic_DNA"/>
</dbReference>
<protein>
    <submittedName>
        <fullName evidence="1">Uncharacterized protein</fullName>
    </submittedName>
</protein>
<evidence type="ECO:0000313" key="1">
    <source>
        <dbReference type="EMBL" id="PON43799.1"/>
    </source>
</evidence>
<organism evidence="1 2">
    <name type="scientific">Parasponia andersonii</name>
    <name type="common">Sponia andersonii</name>
    <dbReference type="NCBI Taxonomy" id="3476"/>
    <lineage>
        <taxon>Eukaryota</taxon>
        <taxon>Viridiplantae</taxon>
        <taxon>Streptophyta</taxon>
        <taxon>Embryophyta</taxon>
        <taxon>Tracheophyta</taxon>
        <taxon>Spermatophyta</taxon>
        <taxon>Magnoliopsida</taxon>
        <taxon>eudicotyledons</taxon>
        <taxon>Gunneridae</taxon>
        <taxon>Pentapetalae</taxon>
        <taxon>rosids</taxon>
        <taxon>fabids</taxon>
        <taxon>Rosales</taxon>
        <taxon>Cannabaceae</taxon>
        <taxon>Parasponia</taxon>
    </lineage>
</organism>
<dbReference type="Proteomes" id="UP000237105">
    <property type="component" value="Unassembled WGS sequence"/>
</dbReference>
<proteinExistence type="predicted"/>